<comment type="caution">
    <text evidence="3">The sequence shown here is derived from an EMBL/GenBank/DDBJ whole genome shotgun (WGS) entry which is preliminary data.</text>
</comment>
<feature type="signal peptide" evidence="2">
    <location>
        <begin position="1"/>
        <end position="19"/>
    </location>
</feature>
<feature type="compositionally biased region" description="Polar residues" evidence="1">
    <location>
        <begin position="230"/>
        <end position="239"/>
    </location>
</feature>
<accession>A0A7W8LN95</accession>
<gene>
    <name evidence="3" type="ORF">HNP76_002623</name>
</gene>
<reference evidence="3 4" key="1">
    <citation type="submission" date="2020-08" db="EMBL/GenBank/DDBJ databases">
        <title>Genomic Encyclopedia of Type Strains, Phase IV (KMG-IV): sequencing the most valuable type-strain genomes for metagenomic binning, comparative biology and taxonomic classification.</title>
        <authorList>
            <person name="Goeker M."/>
        </authorList>
    </citation>
    <scope>NUCLEOTIDE SEQUENCE [LARGE SCALE GENOMIC DNA]</scope>
    <source>
        <strain evidence="3 4">DSM 103462</strain>
    </source>
</reference>
<feature type="chain" id="PRO_5031021377" description="Lipoprotein" evidence="2">
    <location>
        <begin position="20"/>
        <end position="251"/>
    </location>
</feature>
<evidence type="ECO:0000313" key="4">
    <source>
        <dbReference type="Proteomes" id="UP000518887"/>
    </source>
</evidence>
<name>A0A7W8LN95_9SPIR</name>
<protein>
    <recommendedName>
        <fullName evidence="5">Lipoprotein</fullName>
    </recommendedName>
</protein>
<dbReference type="PROSITE" id="PS51257">
    <property type="entry name" value="PROKAR_LIPOPROTEIN"/>
    <property type="match status" value="1"/>
</dbReference>
<dbReference type="RefSeq" id="WP_184661256.1">
    <property type="nucleotide sequence ID" value="NZ_CP031518.1"/>
</dbReference>
<evidence type="ECO:0000313" key="3">
    <source>
        <dbReference type="EMBL" id="MBB5227225.1"/>
    </source>
</evidence>
<evidence type="ECO:0008006" key="5">
    <source>
        <dbReference type="Google" id="ProtNLM"/>
    </source>
</evidence>
<dbReference type="Proteomes" id="UP000518887">
    <property type="component" value="Unassembled WGS sequence"/>
</dbReference>
<keyword evidence="2" id="KW-0732">Signal</keyword>
<feature type="compositionally biased region" description="Basic and acidic residues" evidence="1">
    <location>
        <begin position="241"/>
        <end position="251"/>
    </location>
</feature>
<evidence type="ECO:0000256" key="1">
    <source>
        <dbReference type="SAM" id="MobiDB-lite"/>
    </source>
</evidence>
<dbReference type="AlphaFoldDB" id="A0A7W8LN95"/>
<sequence length="251" mass="27616">MKKILIAAAALSAVFFASCGTTKTVEGSGIKADAPKVKTAKTVLDEWQGSELGGEIPQWVVELANGNYGEAALSRVMPDIKGKKTFVTIGYGDNLDFVRQWTDLVDVETEVASTLSRVAAKAVEAEMNGKGAKEGQNTVDPTKTEQTLKMYRTSLTSVRFSGLEKTAQFWTLSHKESGKEQFDSKYSYYAVWTIDKALFESQLKTAMSNIDETSTEEKALKEMVRQKLSDQLSVQTNSAEENEKADEVILK</sequence>
<organism evidence="3 4">
    <name type="scientific">Treponema ruminis</name>
    <dbReference type="NCBI Taxonomy" id="744515"/>
    <lineage>
        <taxon>Bacteria</taxon>
        <taxon>Pseudomonadati</taxon>
        <taxon>Spirochaetota</taxon>
        <taxon>Spirochaetia</taxon>
        <taxon>Spirochaetales</taxon>
        <taxon>Treponemataceae</taxon>
        <taxon>Treponema</taxon>
    </lineage>
</organism>
<feature type="region of interest" description="Disordered" evidence="1">
    <location>
        <begin position="230"/>
        <end position="251"/>
    </location>
</feature>
<keyword evidence="4" id="KW-1185">Reference proteome</keyword>
<proteinExistence type="predicted"/>
<dbReference type="EMBL" id="JACHFQ010000009">
    <property type="protein sequence ID" value="MBB5227225.1"/>
    <property type="molecule type" value="Genomic_DNA"/>
</dbReference>
<evidence type="ECO:0000256" key="2">
    <source>
        <dbReference type="SAM" id="SignalP"/>
    </source>
</evidence>